<evidence type="ECO:0000256" key="6">
    <source>
        <dbReference type="ARBA" id="ARBA00023186"/>
    </source>
</evidence>
<comment type="subcellular location">
    <subcellularLocation>
        <location evidence="1">Cytoplasm</location>
    </subcellularLocation>
</comment>
<keyword evidence="4" id="KW-0479">Metal-binding</keyword>
<dbReference type="NCBIfam" id="TIGR00003">
    <property type="entry name" value="copper ion binding protein"/>
    <property type="match status" value="1"/>
</dbReference>
<dbReference type="InterPro" id="IPR000428">
    <property type="entry name" value="Cu-bd"/>
</dbReference>
<evidence type="ECO:0000256" key="1">
    <source>
        <dbReference type="ARBA" id="ARBA00004496"/>
    </source>
</evidence>
<reference evidence="8 9" key="1">
    <citation type="submission" date="2023-07" db="EMBL/GenBank/DDBJ databases">
        <title>Genomic Encyclopedia of Type Strains, Phase IV (KMG-IV): sequencing the most valuable type-strain genomes for metagenomic binning, comparative biology and taxonomic classification.</title>
        <authorList>
            <person name="Goeker M."/>
        </authorList>
    </citation>
    <scope>NUCLEOTIDE SEQUENCE [LARGE SCALE GENOMIC DNA]</scope>
    <source>
        <strain evidence="8 9">DSM 45903</strain>
    </source>
</reference>
<comment type="caution">
    <text evidence="8">The sequence shown here is derived from an EMBL/GenBank/DDBJ whole genome shotgun (WGS) entry which is preliminary data.</text>
</comment>
<proteinExistence type="predicted"/>
<dbReference type="PANTHER" id="PTHR46594">
    <property type="entry name" value="P-TYPE CATION-TRANSPORTING ATPASE"/>
    <property type="match status" value="1"/>
</dbReference>
<dbReference type="InterPro" id="IPR017969">
    <property type="entry name" value="Heavy-metal-associated_CS"/>
</dbReference>
<dbReference type="Proteomes" id="UP001185012">
    <property type="component" value="Unassembled WGS sequence"/>
</dbReference>
<evidence type="ECO:0000256" key="5">
    <source>
        <dbReference type="ARBA" id="ARBA00023008"/>
    </source>
</evidence>
<dbReference type="InterPro" id="IPR049740">
    <property type="entry name" value="CopZ"/>
</dbReference>
<dbReference type="CDD" id="cd00371">
    <property type="entry name" value="HMA"/>
    <property type="match status" value="1"/>
</dbReference>
<dbReference type="EMBL" id="JAVDQG010000002">
    <property type="protein sequence ID" value="MDR6224833.1"/>
    <property type="molecule type" value="Genomic_DNA"/>
</dbReference>
<dbReference type="RefSeq" id="WP_309862679.1">
    <property type="nucleotide sequence ID" value="NZ_JAVDQG010000002.1"/>
</dbReference>
<protein>
    <recommendedName>
        <fullName evidence="2">Copper chaperone CopZ</fullName>
    </recommendedName>
</protein>
<evidence type="ECO:0000313" key="9">
    <source>
        <dbReference type="Proteomes" id="UP001185012"/>
    </source>
</evidence>
<dbReference type="SUPFAM" id="SSF55008">
    <property type="entry name" value="HMA, heavy metal-associated domain"/>
    <property type="match status" value="1"/>
</dbReference>
<organism evidence="8 9">
    <name type="scientific">Desmospora profundinema</name>
    <dbReference type="NCBI Taxonomy" id="1571184"/>
    <lineage>
        <taxon>Bacteria</taxon>
        <taxon>Bacillati</taxon>
        <taxon>Bacillota</taxon>
        <taxon>Bacilli</taxon>
        <taxon>Bacillales</taxon>
        <taxon>Thermoactinomycetaceae</taxon>
        <taxon>Desmospora</taxon>
    </lineage>
</organism>
<dbReference type="InterPro" id="IPR006121">
    <property type="entry name" value="HMA_dom"/>
</dbReference>
<evidence type="ECO:0000256" key="4">
    <source>
        <dbReference type="ARBA" id="ARBA00022723"/>
    </source>
</evidence>
<keyword evidence="6" id="KW-0143">Chaperone</keyword>
<dbReference type="InterPro" id="IPR036163">
    <property type="entry name" value="HMA_dom_sf"/>
</dbReference>
<dbReference type="PRINTS" id="PR00944">
    <property type="entry name" value="CUEXPORT"/>
</dbReference>
<accession>A0ABU1IJ97</accession>
<feature type="domain" description="HMA" evidence="7">
    <location>
        <begin position="2"/>
        <end position="68"/>
    </location>
</feature>
<dbReference type="InterPro" id="IPR006122">
    <property type="entry name" value="HMA_Cu_ion-bd"/>
</dbReference>
<dbReference type="PROSITE" id="PS01047">
    <property type="entry name" value="HMA_1"/>
    <property type="match status" value="1"/>
</dbReference>
<evidence type="ECO:0000256" key="3">
    <source>
        <dbReference type="ARBA" id="ARBA00022490"/>
    </source>
</evidence>
<dbReference type="PANTHER" id="PTHR46594:SF4">
    <property type="entry name" value="P-TYPE CATION-TRANSPORTING ATPASE"/>
    <property type="match status" value="1"/>
</dbReference>
<gene>
    <name evidence="8" type="ORF">JOE21_000824</name>
</gene>
<evidence type="ECO:0000256" key="2">
    <source>
        <dbReference type="ARBA" id="ARBA00015313"/>
    </source>
</evidence>
<dbReference type="NCBIfam" id="NF033795">
    <property type="entry name" value="chaper_CopZ_Bs"/>
    <property type="match status" value="1"/>
</dbReference>
<evidence type="ECO:0000313" key="8">
    <source>
        <dbReference type="EMBL" id="MDR6224833.1"/>
    </source>
</evidence>
<sequence length="68" mass="7448">MEKATLTVKGMSCDHCVRAIKDNIGKLDGVKQVEVHLQEGKVDVAFDSQRVSLGKITETIEDQGYDVA</sequence>
<dbReference type="Pfam" id="PF00403">
    <property type="entry name" value="HMA"/>
    <property type="match status" value="1"/>
</dbReference>
<dbReference type="Gene3D" id="3.30.70.100">
    <property type="match status" value="1"/>
</dbReference>
<dbReference type="PROSITE" id="PS50846">
    <property type="entry name" value="HMA_2"/>
    <property type="match status" value="1"/>
</dbReference>
<keyword evidence="5" id="KW-0186">Copper</keyword>
<evidence type="ECO:0000259" key="7">
    <source>
        <dbReference type="PROSITE" id="PS50846"/>
    </source>
</evidence>
<name>A0ABU1IJ97_9BACL</name>
<keyword evidence="9" id="KW-1185">Reference proteome</keyword>
<keyword evidence="3" id="KW-0963">Cytoplasm</keyword>